<feature type="transmembrane region" description="Helical" evidence="1">
    <location>
        <begin position="166"/>
        <end position="186"/>
    </location>
</feature>
<gene>
    <name evidence="2" type="ORF">PFHG_03311</name>
</gene>
<dbReference type="KEGG" id="pfh:PFHG_03311"/>
<evidence type="ECO:0000313" key="3">
    <source>
        <dbReference type="Proteomes" id="UP000054289"/>
    </source>
</evidence>
<keyword evidence="1" id="KW-0812">Transmembrane</keyword>
<evidence type="ECO:0000256" key="1">
    <source>
        <dbReference type="SAM" id="Phobius"/>
    </source>
</evidence>
<organism evidence="2 3">
    <name type="scientific">Plasmodium falciparum (isolate HB3)</name>
    <dbReference type="NCBI Taxonomy" id="137071"/>
    <lineage>
        <taxon>Eukaryota</taxon>
        <taxon>Sar</taxon>
        <taxon>Alveolata</taxon>
        <taxon>Apicomplexa</taxon>
        <taxon>Aconoidasida</taxon>
        <taxon>Haemosporida</taxon>
        <taxon>Plasmodiidae</taxon>
        <taxon>Plasmodium</taxon>
        <taxon>Plasmodium (Laverania)</taxon>
    </lineage>
</organism>
<feature type="transmembrane region" description="Helical" evidence="1">
    <location>
        <begin position="113"/>
        <end position="133"/>
    </location>
</feature>
<accession>A0A0L7KF92</accession>
<keyword evidence="1" id="KW-0472">Membrane</keyword>
<keyword evidence="1" id="KW-1133">Transmembrane helix</keyword>
<dbReference type="EMBL" id="CH672009">
    <property type="protein sequence ID" value="KOB61564.1"/>
    <property type="molecule type" value="Genomic_DNA"/>
</dbReference>
<proteinExistence type="predicted"/>
<protein>
    <submittedName>
        <fullName evidence="2">Uncharacterized protein</fullName>
    </submittedName>
</protein>
<name>A0A0L7KF92_PLAFX</name>
<evidence type="ECO:0000313" key="2">
    <source>
        <dbReference type="EMBL" id="KOB61564.1"/>
    </source>
</evidence>
<sequence>MNVQKIVTFCFAISYLLYCHIIWNGCYNIYSSSEDEVYNLLYYRKKAPKTVKLEIRNKLKIKDIQKVYVKKTPCPVLPRPIKSIFHLNWFRKSPDLIPISMQLYSMFDEKNNFLGFVLLCSAIFTIIEWIYLVYDLSTIITFFFFIYSYLVGSLLWDGVIKPIFKILYMGISVYLIIRFSVLFLPYTKSYFSQENYSYLSSFILHSYNLITKISKEFGNVFNKVIQENSVVEKEL</sequence>
<dbReference type="AlphaFoldDB" id="A0A0L7KF92"/>
<reference evidence="2 3" key="1">
    <citation type="submission" date="2006-03" db="EMBL/GenBank/DDBJ databases">
        <title>Annotation of Plasmodium falciparum HB3.</title>
        <authorList>
            <consortium name="The Broad Institute Genome Sequencing Platform"/>
            <person name="Volkman S.K."/>
            <person name="Neafsey D.E."/>
            <person name="Dash A.P."/>
            <person name="Chitnis C.E."/>
            <person name="Hartl D.L."/>
            <person name="Young S.K."/>
            <person name="Zeng Q."/>
            <person name="Koehrsen M."/>
            <person name="Alvarado L."/>
            <person name="Berlin A."/>
            <person name="Borenstein D."/>
            <person name="Chapman S.B."/>
            <person name="Chen Z."/>
            <person name="Engels R."/>
            <person name="Freedman E."/>
            <person name="Gellesch M."/>
            <person name="Goldberg J."/>
            <person name="Griggs A."/>
            <person name="Gujja S."/>
            <person name="Heilman E.R."/>
            <person name="Heiman D.I."/>
            <person name="Howarth C."/>
            <person name="Jen D."/>
            <person name="Larson L."/>
            <person name="Mehta T."/>
            <person name="Neiman D."/>
            <person name="Park D."/>
            <person name="Pearson M."/>
            <person name="Roberts A."/>
            <person name="Saif S."/>
            <person name="Shea T."/>
            <person name="Shenoy N."/>
            <person name="Sisk P."/>
            <person name="Stolte C."/>
            <person name="Sykes S."/>
            <person name="Walk T."/>
            <person name="White J."/>
            <person name="Yandava C."/>
            <person name="Haas B."/>
            <person name="Henn M.R."/>
            <person name="Nusbaum C."/>
            <person name="Birren B."/>
        </authorList>
    </citation>
    <scope>NUCLEOTIDE SEQUENCE [LARGE SCALE GENOMIC DNA]</scope>
    <source>
        <strain evidence="2">HB3</strain>
    </source>
</reference>
<dbReference type="Proteomes" id="UP000054289">
    <property type="component" value="Unassembled WGS sequence"/>
</dbReference>
<reference evidence="3" key="2">
    <citation type="submission" date="2006-03" db="EMBL/GenBank/DDBJ databases">
        <title>The genome sequence of the Plasmodium falciparum HB3.</title>
        <authorList>
            <consortium name="The Broad Institute Genome Sequencing Platform"/>
            <person name="Birren B."/>
            <person name="Lander E."/>
            <person name="Galagan J."/>
            <person name="Nusbaum C."/>
            <person name="Devon K."/>
            <person name="Henn M."/>
            <person name="Jaffe D."/>
            <person name="Butler J."/>
            <person name="Alvarez P."/>
            <person name="Gnerre S."/>
            <person name="Grabherr M."/>
            <person name="Kleber M."/>
            <person name="Mauceli E."/>
            <person name="Brockman W."/>
            <person name="MacCallum I.A."/>
            <person name="Rounsley S."/>
            <person name="Young S."/>
            <person name="LaButti K."/>
            <person name="Pushparaj V."/>
            <person name="DeCaprio D."/>
            <person name="Crawford M."/>
            <person name="Koehrsen M."/>
            <person name="Engels R."/>
            <person name="Montgomery P."/>
            <person name="Pearson M."/>
            <person name="Howarth C."/>
            <person name="Larson L."/>
            <person name="Luoma S."/>
            <person name="White J."/>
            <person name="Kodira C."/>
            <person name="Zeng Q."/>
            <person name="Oleary S."/>
            <person name="Yandava C."/>
            <person name="Alvarado L."/>
            <person name="Wirth D."/>
            <person name="Volkman S."/>
            <person name="Hartl D."/>
        </authorList>
    </citation>
    <scope>NUCLEOTIDE SEQUENCE [LARGE SCALE GENOMIC DNA]</scope>
</reference>
<dbReference type="OMA" id="SIQLYSM"/>
<feature type="transmembrane region" description="Helical" evidence="1">
    <location>
        <begin position="139"/>
        <end position="159"/>
    </location>
</feature>
<dbReference type="OrthoDB" id="369514at2759"/>